<dbReference type="eggNOG" id="ENOG5032XQ5">
    <property type="taxonomic scope" value="Bacteria"/>
</dbReference>
<dbReference type="InterPro" id="IPR046160">
    <property type="entry name" value="DUF6162"/>
</dbReference>
<reference evidence="2 3" key="1">
    <citation type="submission" date="2014-09" db="EMBL/GenBank/DDBJ databases">
        <authorList>
            <person name="Chan K.-G."/>
        </authorList>
    </citation>
    <scope>NUCLEOTIDE SEQUENCE [LARGE SCALE GENOMIC DNA]</scope>
    <source>
        <strain evidence="2 3">ND07</strain>
    </source>
</reference>
<proteinExistence type="predicted"/>
<keyword evidence="1" id="KW-0472">Membrane</keyword>
<dbReference type="RefSeq" id="WP_038413932.1">
    <property type="nucleotide sequence ID" value="NZ_CP009455.1"/>
</dbReference>
<keyword evidence="1" id="KW-0812">Transmembrane</keyword>
<gene>
    <name evidence="2" type="ORF">LK03_18820</name>
</gene>
<sequence length="189" mass="20432">MSRAQVIRPAGAGHETLYVLLAALLIVLIAAGVVSLRGERDDDVTLASHEIDARRDLTPAEQGLHSDLQVAADEIVLLREDGAAQVEVATLAEEGLPPFVDDASSQSRGRHQWQRLSGDAYFGRSQAPEVAGSLLLIVPDREDAATDLWLNRRDSVAAPANLSQEALVASGWRHVVSHFDAGVTRQHRH</sequence>
<evidence type="ECO:0000313" key="3">
    <source>
        <dbReference type="Proteomes" id="UP000029493"/>
    </source>
</evidence>
<keyword evidence="1" id="KW-1133">Transmembrane helix</keyword>
<name>A0A089WRI8_9PSED</name>
<evidence type="ECO:0008006" key="4">
    <source>
        <dbReference type="Google" id="ProtNLM"/>
    </source>
</evidence>
<dbReference type="AlphaFoldDB" id="A0A089WRI8"/>
<dbReference type="Proteomes" id="UP000029493">
    <property type="component" value="Chromosome"/>
</dbReference>
<accession>A0A089WRI8</accession>
<dbReference type="OrthoDB" id="8449931at2"/>
<dbReference type="STRING" id="157783.LK03_18820"/>
<dbReference type="Pfam" id="PF19659">
    <property type="entry name" value="DUF6162"/>
    <property type="match status" value="1"/>
</dbReference>
<organism evidence="2 3">
    <name type="scientific">Pseudomonas cremoricolorata</name>
    <dbReference type="NCBI Taxonomy" id="157783"/>
    <lineage>
        <taxon>Bacteria</taxon>
        <taxon>Pseudomonadati</taxon>
        <taxon>Pseudomonadota</taxon>
        <taxon>Gammaproteobacteria</taxon>
        <taxon>Pseudomonadales</taxon>
        <taxon>Pseudomonadaceae</taxon>
        <taxon>Pseudomonas</taxon>
    </lineage>
</organism>
<evidence type="ECO:0000313" key="2">
    <source>
        <dbReference type="EMBL" id="AIR91196.1"/>
    </source>
</evidence>
<feature type="transmembrane region" description="Helical" evidence="1">
    <location>
        <begin position="17"/>
        <end position="36"/>
    </location>
</feature>
<keyword evidence="3" id="KW-1185">Reference proteome</keyword>
<dbReference type="KEGG" id="psw:LK03_18820"/>
<protein>
    <recommendedName>
        <fullName evidence="4">Periplasmic protein</fullName>
    </recommendedName>
</protein>
<evidence type="ECO:0000256" key="1">
    <source>
        <dbReference type="SAM" id="Phobius"/>
    </source>
</evidence>
<dbReference type="EMBL" id="CP009455">
    <property type="protein sequence ID" value="AIR91196.1"/>
    <property type="molecule type" value="Genomic_DNA"/>
</dbReference>